<sequence length="138" mass="15627">MNLIETYNGILNENNYLALATSVEGEANVRVVNYYENPAVPGILYIRTKNDKQKVVEFTANPVVAFATIIKSKYEYIRVQNAVIERCMEPLSEEIKLAFTKREPNFSEKNEGTVFFAIHFQSVSVTINPTSPALTVKF</sequence>
<dbReference type="STRING" id="28230.SAMN05878443_0079"/>
<protein>
    <submittedName>
        <fullName evidence="2">Pyridoxamine 5'-phosphate oxidase</fullName>
    </submittedName>
</protein>
<dbReference type="SUPFAM" id="SSF50475">
    <property type="entry name" value="FMN-binding split barrel"/>
    <property type="match status" value="1"/>
</dbReference>
<dbReference type="AlphaFoldDB" id="A0A1N6EM87"/>
<feature type="domain" description="Pyridoxamine 5'-phosphate oxidase-like" evidence="1">
    <location>
        <begin position="12"/>
        <end position="125"/>
    </location>
</feature>
<evidence type="ECO:0000259" key="1">
    <source>
        <dbReference type="Pfam" id="PF22696"/>
    </source>
</evidence>
<accession>A0A1N6EM87</accession>
<name>A0A1N6EM87_9LACT</name>
<dbReference type="Pfam" id="PF22696">
    <property type="entry name" value="Putative_PNPOx_2"/>
    <property type="match status" value="1"/>
</dbReference>
<dbReference type="Gene3D" id="2.30.110.10">
    <property type="entry name" value="Electron Transport, Fmn-binding Protein, Chain A"/>
    <property type="match status" value="1"/>
</dbReference>
<organism evidence="2 3">
    <name type="scientific">Carnobacterium alterfunditum</name>
    <dbReference type="NCBI Taxonomy" id="28230"/>
    <lineage>
        <taxon>Bacteria</taxon>
        <taxon>Bacillati</taxon>
        <taxon>Bacillota</taxon>
        <taxon>Bacilli</taxon>
        <taxon>Lactobacillales</taxon>
        <taxon>Carnobacteriaceae</taxon>
        <taxon>Carnobacterium</taxon>
    </lineage>
</organism>
<dbReference type="EMBL" id="FSRN01000001">
    <property type="protein sequence ID" value="SIN84115.1"/>
    <property type="molecule type" value="Genomic_DNA"/>
</dbReference>
<keyword evidence="3" id="KW-1185">Reference proteome</keyword>
<evidence type="ECO:0000313" key="3">
    <source>
        <dbReference type="Proteomes" id="UP000184758"/>
    </source>
</evidence>
<dbReference type="RefSeq" id="WP_034546474.1">
    <property type="nucleotide sequence ID" value="NZ_FSRN01000001.1"/>
</dbReference>
<evidence type="ECO:0000313" key="2">
    <source>
        <dbReference type="EMBL" id="SIN84115.1"/>
    </source>
</evidence>
<gene>
    <name evidence="2" type="ORF">SAMN05878443_0079</name>
</gene>
<proteinExistence type="predicted"/>
<dbReference type="OrthoDB" id="2146997at2"/>
<dbReference type="InterPro" id="IPR012349">
    <property type="entry name" value="Split_barrel_FMN-bd"/>
</dbReference>
<reference evidence="3" key="1">
    <citation type="submission" date="2016-11" db="EMBL/GenBank/DDBJ databases">
        <authorList>
            <person name="Varghese N."/>
            <person name="Submissions S."/>
        </authorList>
    </citation>
    <scope>NUCLEOTIDE SEQUENCE [LARGE SCALE GENOMIC DNA]</scope>
    <source>
        <strain evidence="3">313</strain>
    </source>
</reference>
<dbReference type="InterPro" id="IPR055196">
    <property type="entry name" value="Putative_PNPOx_2"/>
</dbReference>
<dbReference type="eggNOG" id="ENOG5032WUI">
    <property type="taxonomic scope" value="Bacteria"/>
</dbReference>
<dbReference type="Proteomes" id="UP000184758">
    <property type="component" value="Unassembled WGS sequence"/>
</dbReference>